<evidence type="ECO:0000313" key="3">
    <source>
        <dbReference type="Proteomes" id="UP001430306"/>
    </source>
</evidence>
<comment type="caution">
    <text evidence="2">The sequence shown here is derived from an EMBL/GenBank/DDBJ whole genome shotgun (WGS) entry which is preliminary data.</text>
</comment>
<dbReference type="SUPFAM" id="SSF143422">
    <property type="entry name" value="Transposase IS200-like"/>
    <property type="match status" value="1"/>
</dbReference>
<sequence>MSREKTLPVQWAFYDPTHDVVESRRNLPHLDMNGVLTFVTFRLADSMPKQVVQRWHEEVDAWLRQNGLDEWSVDEVLKSPSVEASVKRELRFHKTRRWHGHLDDCHGECCLRNRLVRNFVAKSLLHFEGQRYDLERFVIMPNHVYVLIQMRVGVRLRKQFRELLRFSAREINRHLGRHGSVWQSEPFDHIVRSPEQFEYLQGYIDGNPSKARLRPSEFTLWSRESE</sequence>
<dbReference type="InterPro" id="IPR036515">
    <property type="entry name" value="Transposase_17_sf"/>
</dbReference>
<dbReference type="RefSeq" id="WP_230275017.1">
    <property type="nucleotide sequence ID" value="NZ_JAJKFW010000025.1"/>
</dbReference>
<dbReference type="Proteomes" id="UP001430306">
    <property type="component" value="Unassembled WGS sequence"/>
</dbReference>
<organism evidence="2 3">
    <name type="scientific">Rhodopirellula halodulae</name>
    <dbReference type="NCBI Taxonomy" id="2894198"/>
    <lineage>
        <taxon>Bacteria</taxon>
        <taxon>Pseudomonadati</taxon>
        <taxon>Planctomycetota</taxon>
        <taxon>Planctomycetia</taxon>
        <taxon>Pirellulales</taxon>
        <taxon>Pirellulaceae</taxon>
        <taxon>Rhodopirellula</taxon>
    </lineage>
</organism>
<keyword evidence="3" id="KW-1185">Reference proteome</keyword>
<dbReference type="PANTHER" id="PTHR36966">
    <property type="entry name" value="REP-ASSOCIATED TYROSINE TRANSPOSASE"/>
    <property type="match status" value="1"/>
</dbReference>
<proteinExistence type="predicted"/>
<dbReference type="InterPro" id="IPR002686">
    <property type="entry name" value="Transposase_17"/>
</dbReference>
<name>A0ABS8NKC5_9BACT</name>
<gene>
    <name evidence="2" type="ORF">LOC71_16995</name>
</gene>
<evidence type="ECO:0000259" key="1">
    <source>
        <dbReference type="SMART" id="SM01321"/>
    </source>
</evidence>
<accession>A0ABS8NKC5</accession>
<dbReference type="InterPro" id="IPR052715">
    <property type="entry name" value="RAYT_transposase"/>
</dbReference>
<dbReference type="EMBL" id="JAJKFW010000025">
    <property type="protein sequence ID" value="MCC9643982.1"/>
    <property type="molecule type" value="Genomic_DNA"/>
</dbReference>
<feature type="domain" description="Transposase IS200-like" evidence="1">
    <location>
        <begin position="102"/>
        <end position="207"/>
    </location>
</feature>
<reference evidence="2" key="1">
    <citation type="submission" date="2021-11" db="EMBL/GenBank/DDBJ databases">
        <title>Genome sequence.</title>
        <authorList>
            <person name="Sun Q."/>
        </authorList>
    </citation>
    <scope>NUCLEOTIDE SEQUENCE</scope>
    <source>
        <strain evidence="2">JC740</strain>
    </source>
</reference>
<dbReference type="PANTHER" id="PTHR36966:SF1">
    <property type="entry name" value="REP-ASSOCIATED TYROSINE TRANSPOSASE"/>
    <property type="match status" value="1"/>
</dbReference>
<protein>
    <recommendedName>
        <fullName evidence="1">Transposase IS200-like domain-containing protein</fullName>
    </recommendedName>
</protein>
<dbReference type="SMART" id="SM01321">
    <property type="entry name" value="Y1_Tnp"/>
    <property type="match status" value="1"/>
</dbReference>
<evidence type="ECO:0000313" key="2">
    <source>
        <dbReference type="EMBL" id="MCC9643982.1"/>
    </source>
</evidence>
<dbReference type="Gene3D" id="3.30.70.1290">
    <property type="entry name" value="Transposase IS200-like"/>
    <property type="match status" value="1"/>
</dbReference>